<dbReference type="GeneID" id="43162846"/>
<protein>
    <submittedName>
        <fullName evidence="1">Uncharacterized protein</fullName>
    </submittedName>
</protein>
<reference evidence="1 2" key="1">
    <citation type="submission" date="2023-11" db="EMBL/GenBank/DDBJ databases">
        <title>MicrobeMod: A computational toolkit for identifying prokaryotic methylation and restriction-modification with nanopore sequencing.</title>
        <authorList>
            <person name="Crits-Christoph A."/>
            <person name="Kang S.C."/>
            <person name="Lee H."/>
            <person name="Ostrov N."/>
        </authorList>
    </citation>
    <scope>NUCLEOTIDE SEQUENCE [LARGE SCALE GENOMIC DNA]</scope>
    <source>
        <strain evidence="1 2">ATCC 25935</strain>
    </source>
</reference>
<organism evidence="1 2">
    <name type="scientific">Duganella zoogloeoides</name>
    <dbReference type="NCBI Taxonomy" id="75659"/>
    <lineage>
        <taxon>Bacteria</taxon>
        <taxon>Pseudomonadati</taxon>
        <taxon>Pseudomonadota</taxon>
        <taxon>Betaproteobacteria</taxon>
        <taxon>Burkholderiales</taxon>
        <taxon>Oxalobacteraceae</taxon>
        <taxon>Telluria group</taxon>
        <taxon>Duganella</taxon>
    </lineage>
</organism>
<accession>A0ABZ0Y5P4</accession>
<sequence>MMDESIYNLLLTSELGLSVFATLRIDYDPGTVLPDSAGQPPAILEQLRHQVPPQAQYIEITEAPLAGTLTVPLLTGLAPVRLTGVIYSAVGFPLSAVLFNTGTPSVVLQFGFFSRVALVGGLLWQPGPPGTALTVPFSLLARQVGTLA</sequence>
<evidence type="ECO:0000313" key="1">
    <source>
        <dbReference type="EMBL" id="WQH07038.1"/>
    </source>
</evidence>
<proteinExistence type="predicted"/>
<name>A0ABZ0Y5P4_9BURK</name>
<dbReference type="EMBL" id="CP140152">
    <property type="protein sequence ID" value="WQH07038.1"/>
    <property type="molecule type" value="Genomic_DNA"/>
</dbReference>
<evidence type="ECO:0000313" key="2">
    <source>
        <dbReference type="Proteomes" id="UP001326110"/>
    </source>
</evidence>
<gene>
    <name evidence="1" type="ORF">SR858_12110</name>
</gene>
<dbReference type="Proteomes" id="UP001326110">
    <property type="component" value="Chromosome"/>
</dbReference>
<keyword evidence="2" id="KW-1185">Reference proteome</keyword>
<dbReference type="RefSeq" id="WP_154819810.1">
    <property type="nucleotide sequence ID" value="NZ_CP140152.1"/>
</dbReference>